<dbReference type="Pfam" id="PF02518">
    <property type="entry name" value="HATPase_c"/>
    <property type="match status" value="1"/>
</dbReference>
<dbReference type="OrthoDB" id="9810447at2"/>
<feature type="domain" description="Histidine kinase" evidence="4">
    <location>
        <begin position="14"/>
        <end position="228"/>
    </location>
</feature>
<dbReference type="Proteomes" id="UP000320300">
    <property type="component" value="Unassembled WGS sequence"/>
</dbReference>
<dbReference type="InterPro" id="IPR004358">
    <property type="entry name" value="Sig_transdc_His_kin-like_C"/>
</dbReference>
<evidence type="ECO:0000259" key="4">
    <source>
        <dbReference type="PROSITE" id="PS50109"/>
    </source>
</evidence>
<dbReference type="AlphaFoldDB" id="A0A521FUF8"/>
<dbReference type="InterPro" id="IPR003661">
    <property type="entry name" value="HisK_dim/P_dom"/>
</dbReference>
<dbReference type="SMART" id="SM00387">
    <property type="entry name" value="HATPase_c"/>
    <property type="match status" value="1"/>
</dbReference>
<dbReference type="PROSITE" id="PS50109">
    <property type="entry name" value="HIS_KIN"/>
    <property type="match status" value="1"/>
</dbReference>
<evidence type="ECO:0000256" key="3">
    <source>
        <dbReference type="ARBA" id="ARBA00022553"/>
    </source>
</evidence>
<evidence type="ECO:0000313" key="5">
    <source>
        <dbReference type="EMBL" id="SMO99829.1"/>
    </source>
</evidence>
<dbReference type="SUPFAM" id="SSF55874">
    <property type="entry name" value="ATPase domain of HSP90 chaperone/DNA topoisomerase II/histidine kinase"/>
    <property type="match status" value="1"/>
</dbReference>
<dbReference type="GO" id="GO:0000155">
    <property type="term" value="F:phosphorelay sensor kinase activity"/>
    <property type="evidence" value="ECO:0007669"/>
    <property type="project" value="InterPro"/>
</dbReference>
<comment type="catalytic activity">
    <reaction evidence="1">
        <text>ATP + protein L-histidine = ADP + protein N-phospho-L-histidine.</text>
        <dbReference type="EC" id="2.7.13.3"/>
    </reaction>
</comment>
<dbReference type="SUPFAM" id="SSF47384">
    <property type="entry name" value="Homodimeric domain of signal transducing histidine kinase"/>
    <property type="match status" value="1"/>
</dbReference>
<evidence type="ECO:0000313" key="6">
    <source>
        <dbReference type="Proteomes" id="UP000320300"/>
    </source>
</evidence>
<protein>
    <recommendedName>
        <fullName evidence="2">histidine kinase</fullName>
        <ecNumber evidence="2">2.7.13.3</ecNumber>
    </recommendedName>
</protein>
<dbReference type="PANTHER" id="PTHR43547">
    <property type="entry name" value="TWO-COMPONENT HISTIDINE KINASE"/>
    <property type="match status" value="1"/>
</dbReference>
<dbReference type="EMBL" id="FXTN01000027">
    <property type="protein sequence ID" value="SMO99829.1"/>
    <property type="molecule type" value="Genomic_DNA"/>
</dbReference>
<name>A0A521FUF8_9SPHI</name>
<evidence type="ECO:0000256" key="1">
    <source>
        <dbReference type="ARBA" id="ARBA00000085"/>
    </source>
</evidence>
<dbReference type="Gene3D" id="1.10.287.130">
    <property type="match status" value="1"/>
</dbReference>
<keyword evidence="3" id="KW-0597">Phosphoprotein</keyword>
<dbReference type="EC" id="2.7.13.3" evidence="2"/>
<dbReference type="PRINTS" id="PR00344">
    <property type="entry name" value="BCTRLSENSOR"/>
</dbReference>
<dbReference type="RefSeq" id="WP_142531390.1">
    <property type="nucleotide sequence ID" value="NZ_CBCSJO010000024.1"/>
</dbReference>
<reference evidence="5 6" key="1">
    <citation type="submission" date="2017-05" db="EMBL/GenBank/DDBJ databases">
        <authorList>
            <person name="Varghese N."/>
            <person name="Submissions S."/>
        </authorList>
    </citation>
    <scope>NUCLEOTIDE SEQUENCE [LARGE SCALE GENOMIC DNA]</scope>
    <source>
        <strain evidence="5 6">DSM 19036</strain>
    </source>
</reference>
<dbReference type="CDD" id="cd00082">
    <property type="entry name" value="HisKA"/>
    <property type="match status" value="1"/>
</dbReference>
<dbReference type="Gene3D" id="3.30.565.10">
    <property type="entry name" value="Histidine kinase-like ATPase, C-terminal domain"/>
    <property type="match status" value="1"/>
</dbReference>
<gene>
    <name evidence="5" type="ORF">SAMN06265348_1278</name>
</gene>
<keyword evidence="5" id="KW-0808">Transferase</keyword>
<dbReference type="InterPro" id="IPR036890">
    <property type="entry name" value="HATPase_C_sf"/>
</dbReference>
<dbReference type="PANTHER" id="PTHR43547:SF2">
    <property type="entry name" value="HYBRID SIGNAL TRANSDUCTION HISTIDINE KINASE C"/>
    <property type="match status" value="1"/>
</dbReference>
<keyword evidence="6" id="KW-1185">Reference proteome</keyword>
<dbReference type="InterPro" id="IPR003594">
    <property type="entry name" value="HATPase_dom"/>
</dbReference>
<dbReference type="InterPro" id="IPR036097">
    <property type="entry name" value="HisK_dim/P_sf"/>
</dbReference>
<proteinExistence type="predicted"/>
<accession>A0A521FUF8</accession>
<dbReference type="InterPro" id="IPR005467">
    <property type="entry name" value="His_kinase_dom"/>
</dbReference>
<evidence type="ECO:0000256" key="2">
    <source>
        <dbReference type="ARBA" id="ARBA00012438"/>
    </source>
</evidence>
<keyword evidence="5" id="KW-0418">Kinase</keyword>
<organism evidence="5 6">
    <name type="scientific">Pedobacter westerhofensis</name>
    <dbReference type="NCBI Taxonomy" id="425512"/>
    <lineage>
        <taxon>Bacteria</taxon>
        <taxon>Pseudomonadati</taxon>
        <taxon>Bacteroidota</taxon>
        <taxon>Sphingobacteriia</taxon>
        <taxon>Sphingobacteriales</taxon>
        <taxon>Sphingobacteriaceae</taxon>
        <taxon>Pedobacter</taxon>
    </lineage>
</organism>
<sequence>MEQSIAIKNKLFSIISHDLRGPAASLKQAHELIDEGAIAIDELPLFLKMLKKQSTILNETLDSLLMWSRAQLDEIQINPIHFDILESINKTLALLEGQFGIKDLIIKNNIFVGTIAYLDKNQFEFIIRNMLSNAIKFSHQGGQIELDLQIRKNYFDLLITDHGIGISPERQNQFSSGSLETTSGTLGEKGTGLGLRMVMDFMSSIGGKIQLTSTSDETCFRLTFPNVVNPKSG</sequence>